<evidence type="ECO:0000259" key="2">
    <source>
        <dbReference type="Pfam" id="PF00884"/>
    </source>
</evidence>
<keyword evidence="1" id="KW-1133">Transmembrane helix</keyword>
<dbReference type="RefSeq" id="WP_130359650.1">
    <property type="nucleotide sequence ID" value="NZ_SGXC01000002.1"/>
</dbReference>
<accession>A0A4Q7NEW9</accession>
<dbReference type="OrthoDB" id="9786870at2"/>
<dbReference type="GO" id="GO:0009244">
    <property type="term" value="P:lipopolysaccharide core region biosynthetic process"/>
    <property type="evidence" value="ECO:0007669"/>
    <property type="project" value="TreeGrafter"/>
</dbReference>
<feature type="transmembrane region" description="Helical" evidence="1">
    <location>
        <begin position="156"/>
        <end position="172"/>
    </location>
</feature>
<dbReference type="InterPro" id="IPR040423">
    <property type="entry name" value="PEA_transferase"/>
</dbReference>
<dbReference type="SUPFAM" id="SSF53649">
    <property type="entry name" value="Alkaline phosphatase-like"/>
    <property type="match status" value="1"/>
</dbReference>
<feature type="domain" description="Sulfatase N-terminal" evidence="2">
    <location>
        <begin position="237"/>
        <end position="502"/>
    </location>
</feature>
<sequence>MTTNYSLTLTPRPGMWNWRHLALRGALVLLTTSLLMLDDWIQQWFTVANQADFELNYFAALLAFNLGLWLSGSRVFVTCILLLLGGMELVQLSHISYAGRPLDPVVLASLFSEFGDVREVALADFGDHVHVLFAVLIPYLAAWWLFMTYMRSDVRRWQRALGVMLVAAGLLSKPYRATYRDLNSFLPGPTRSGLHNSLNTFSFFLVHNVLRGSLHAAPAPVAAATRPEVVPFPSQAQHVWLFVADSLRSEHLGIMGYERDTTPNLARRMEQGLVARHGVAAAVSTAASMPLIMNAVREPGQLDQIRSLSTNLFKFAKEAGFTTYWISSQESKLLNDVGSRYVDVSITREDEPARFRAQGDEAILSLLQEQKWPQKTFVVVLLRSTHAPYEANYAHARDRYARWPDSHDQPRAVRQRNAYDNSVLYLDALLDRMLGEFDRLAGQRHVVITGDHGQLLGARGMWGHNVLEPEVADVPVLSWSREAPQAASEPMRRAGWISHFEMSRWLANQLGHDVRSPSAIDGVYYVQGKNLYGANTFREVHEGASLEFSDVLPVGHSLPVRPYNPVRSLVAR</sequence>
<evidence type="ECO:0000256" key="1">
    <source>
        <dbReference type="SAM" id="Phobius"/>
    </source>
</evidence>
<dbReference type="Pfam" id="PF00884">
    <property type="entry name" value="Sulfatase"/>
    <property type="match status" value="1"/>
</dbReference>
<reference evidence="3 4" key="1">
    <citation type="submission" date="2019-02" db="EMBL/GenBank/DDBJ databases">
        <title>Genomic Encyclopedia of Type Strains, Phase IV (KMG-IV): sequencing the most valuable type-strain genomes for metagenomic binning, comparative biology and taxonomic classification.</title>
        <authorList>
            <person name="Goeker M."/>
        </authorList>
    </citation>
    <scope>NUCLEOTIDE SEQUENCE [LARGE SCALE GENOMIC DNA]</scope>
    <source>
        <strain evidence="3 4">K24</strain>
    </source>
</reference>
<dbReference type="InterPro" id="IPR017850">
    <property type="entry name" value="Alkaline_phosphatase_core_sf"/>
</dbReference>
<name>A0A4Q7NEW9_9BURK</name>
<dbReference type="PANTHER" id="PTHR30443">
    <property type="entry name" value="INNER MEMBRANE PROTEIN"/>
    <property type="match status" value="1"/>
</dbReference>
<gene>
    <name evidence="3" type="ORF">EV675_4326</name>
</gene>
<dbReference type="EMBL" id="SGXC01000002">
    <property type="protein sequence ID" value="RZS81698.1"/>
    <property type="molecule type" value="Genomic_DNA"/>
</dbReference>
<dbReference type="Proteomes" id="UP000292445">
    <property type="component" value="Unassembled WGS sequence"/>
</dbReference>
<comment type="caution">
    <text evidence="3">The sequence shown here is derived from an EMBL/GenBank/DDBJ whole genome shotgun (WGS) entry which is preliminary data.</text>
</comment>
<dbReference type="PANTHER" id="PTHR30443:SF2">
    <property type="entry name" value="PHOSPHOETHANOLAMINE TRANSFERASE EPTC"/>
    <property type="match status" value="1"/>
</dbReference>
<feature type="transmembrane region" description="Helical" evidence="1">
    <location>
        <begin position="131"/>
        <end position="150"/>
    </location>
</feature>
<dbReference type="AlphaFoldDB" id="A0A4Q7NEW9"/>
<protein>
    <submittedName>
        <fullName evidence="3">Glucan phosphoethanolaminetransferase (Alkaline phosphatase superfamily)</fullName>
    </submittedName>
</protein>
<evidence type="ECO:0000313" key="3">
    <source>
        <dbReference type="EMBL" id="RZS81698.1"/>
    </source>
</evidence>
<keyword evidence="4" id="KW-1185">Reference proteome</keyword>
<keyword evidence="1" id="KW-0472">Membrane</keyword>
<dbReference type="GO" id="GO:0016776">
    <property type="term" value="F:phosphotransferase activity, phosphate group as acceptor"/>
    <property type="evidence" value="ECO:0007669"/>
    <property type="project" value="TreeGrafter"/>
</dbReference>
<keyword evidence="1" id="KW-0812">Transmembrane</keyword>
<feature type="transmembrane region" description="Helical" evidence="1">
    <location>
        <begin position="21"/>
        <end position="37"/>
    </location>
</feature>
<proteinExistence type="predicted"/>
<keyword evidence="3" id="KW-0808">Transferase</keyword>
<dbReference type="Gene3D" id="3.40.720.10">
    <property type="entry name" value="Alkaline Phosphatase, subunit A"/>
    <property type="match status" value="1"/>
</dbReference>
<organism evidence="3 4">
    <name type="scientific">Pigmentiphaga kullae</name>
    <dbReference type="NCBI Taxonomy" id="151784"/>
    <lineage>
        <taxon>Bacteria</taxon>
        <taxon>Pseudomonadati</taxon>
        <taxon>Pseudomonadota</taxon>
        <taxon>Betaproteobacteria</taxon>
        <taxon>Burkholderiales</taxon>
        <taxon>Alcaligenaceae</taxon>
        <taxon>Pigmentiphaga</taxon>
    </lineage>
</organism>
<dbReference type="GO" id="GO:0005886">
    <property type="term" value="C:plasma membrane"/>
    <property type="evidence" value="ECO:0007669"/>
    <property type="project" value="UniProtKB-SubCell"/>
</dbReference>
<feature type="transmembrane region" description="Helical" evidence="1">
    <location>
        <begin position="57"/>
        <end position="84"/>
    </location>
</feature>
<dbReference type="InterPro" id="IPR000917">
    <property type="entry name" value="Sulfatase_N"/>
</dbReference>
<evidence type="ECO:0000313" key="4">
    <source>
        <dbReference type="Proteomes" id="UP000292445"/>
    </source>
</evidence>